<evidence type="ECO:0000259" key="4">
    <source>
        <dbReference type="Pfam" id="PF07731"/>
    </source>
</evidence>
<dbReference type="Proteomes" id="UP000037288">
    <property type="component" value="Unassembled WGS sequence"/>
</dbReference>
<evidence type="ECO:0008006" key="8">
    <source>
        <dbReference type="Google" id="ProtNLM"/>
    </source>
</evidence>
<evidence type="ECO:0000256" key="2">
    <source>
        <dbReference type="ARBA" id="ARBA00023002"/>
    </source>
</evidence>
<name>A0A0K9XMG1_9ACTN</name>
<evidence type="ECO:0000256" key="3">
    <source>
        <dbReference type="ARBA" id="ARBA00023008"/>
    </source>
</evidence>
<dbReference type="GO" id="GO:0005507">
    <property type="term" value="F:copper ion binding"/>
    <property type="evidence" value="ECO:0007669"/>
    <property type="project" value="InterPro"/>
</dbReference>
<dbReference type="PROSITE" id="PS00080">
    <property type="entry name" value="MULTICOPPER_OXIDASE2"/>
    <property type="match status" value="1"/>
</dbReference>
<keyword evidence="2" id="KW-0560">Oxidoreductase</keyword>
<evidence type="ECO:0000256" key="1">
    <source>
        <dbReference type="ARBA" id="ARBA00022723"/>
    </source>
</evidence>
<dbReference type="PANTHER" id="PTHR11709">
    <property type="entry name" value="MULTI-COPPER OXIDASE"/>
    <property type="match status" value="1"/>
</dbReference>
<evidence type="ECO:0000259" key="5">
    <source>
        <dbReference type="Pfam" id="PF07732"/>
    </source>
</evidence>
<dbReference type="InterPro" id="IPR033138">
    <property type="entry name" value="Cu_oxidase_CS"/>
</dbReference>
<dbReference type="GO" id="GO:0016491">
    <property type="term" value="F:oxidoreductase activity"/>
    <property type="evidence" value="ECO:0007669"/>
    <property type="project" value="UniProtKB-KW"/>
</dbReference>
<dbReference type="SUPFAM" id="SSF49503">
    <property type="entry name" value="Cupredoxins"/>
    <property type="match status" value="2"/>
</dbReference>
<evidence type="ECO:0000313" key="7">
    <source>
        <dbReference type="Proteomes" id="UP000037288"/>
    </source>
</evidence>
<dbReference type="InterPro" id="IPR011706">
    <property type="entry name" value="Cu-oxidase_C"/>
</dbReference>
<dbReference type="InterPro" id="IPR045087">
    <property type="entry name" value="Cu-oxidase_fam"/>
</dbReference>
<keyword evidence="1" id="KW-0479">Metal-binding</keyword>
<dbReference type="InterPro" id="IPR002355">
    <property type="entry name" value="Cu_oxidase_Cu_BS"/>
</dbReference>
<dbReference type="PATRIC" id="fig|1678637.3.peg.1221"/>
<reference evidence="7" key="1">
    <citation type="submission" date="2015-07" db="EMBL/GenBank/DDBJ databases">
        <title>Draft genome sequence of Streptomyces sp. CMAA 1322, a bacterium isolated from Caatinga biome, from dry forest semiarid of Brazil.</title>
        <authorList>
            <person name="Santos S.N."/>
            <person name="Gacesa R."/>
            <person name="Taketani R.G."/>
            <person name="Long P.F."/>
            <person name="Melo I.S."/>
        </authorList>
    </citation>
    <scope>NUCLEOTIDE SEQUENCE [LARGE SCALE GENOMIC DNA]</scope>
    <source>
        <strain evidence="7">CMAA 1322</strain>
    </source>
</reference>
<dbReference type="Pfam" id="PF07732">
    <property type="entry name" value="Cu-oxidase_3"/>
    <property type="match status" value="1"/>
</dbReference>
<dbReference type="PANTHER" id="PTHR11709:SF394">
    <property type="entry name" value="FI03373P-RELATED"/>
    <property type="match status" value="1"/>
</dbReference>
<dbReference type="Gene3D" id="2.60.40.420">
    <property type="entry name" value="Cupredoxins - blue copper proteins"/>
    <property type="match status" value="1"/>
</dbReference>
<sequence length="359" mass="39340">MAHGLPRGNPQEPVTQVYYIAADPVTWDYVPQGRNLVSGKAFSAMEQVKARPGRNRLGSVYCKSQYREYTDGTFTKLVPRPGDAYMGLLGPVIRAQVGDTIKVVFRNNTAFMASIHPHAVFYSRGDEGVAFNDGGSGSDGGVVPPGGTHTYVWQVPERAGPGPGDPSSLGWLYHDHSTGMGVPGTNSGLVGPMVITRRGAAGRHTVPRDVDREVFALFCQFDEGRSPYLKENIRRYGRGQKIDTGHRDFAHAHQKQCVNGFMFGNGPAGTSDARPALVLRKDTAVRWYVIGLGGRNDSHSPHWHGNTVTVHGHRADVVTVLPATVVTADMRPDNPGNWLFHCHVDEHMMEGMITRYRVE</sequence>
<keyword evidence="3" id="KW-0186">Copper</keyword>
<feature type="domain" description="Plastocyanin-like" evidence="4">
    <location>
        <begin position="262"/>
        <end position="358"/>
    </location>
</feature>
<dbReference type="PROSITE" id="PS00079">
    <property type="entry name" value="MULTICOPPER_OXIDASE1"/>
    <property type="match status" value="1"/>
</dbReference>
<dbReference type="STRING" id="1678637.AC230_05635"/>
<organism evidence="6 7">
    <name type="scientific">Streptomyces caatingaensis</name>
    <dbReference type="NCBI Taxonomy" id="1678637"/>
    <lineage>
        <taxon>Bacteria</taxon>
        <taxon>Bacillati</taxon>
        <taxon>Actinomycetota</taxon>
        <taxon>Actinomycetes</taxon>
        <taxon>Kitasatosporales</taxon>
        <taxon>Streptomycetaceae</taxon>
        <taxon>Streptomyces</taxon>
    </lineage>
</organism>
<proteinExistence type="predicted"/>
<dbReference type="InterPro" id="IPR008972">
    <property type="entry name" value="Cupredoxin"/>
</dbReference>
<accession>A0A0K9XMG1</accession>
<evidence type="ECO:0000313" key="6">
    <source>
        <dbReference type="EMBL" id="KNB54286.1"/>
    </source>
</evidence>
<dbReference type="Pfam" id="PF07731">
    <property type="entry name" value="Cu-oxidase_2"/>
    <property type="match status" value="1"/>
</dbReference>
<comment type="caution">
    <text evidence="6">The sequence shown here is derived from an EMBL/GenBank/DDBJ whole genome shotgun (WGS) entry which is preliminary data.</text>
</comment>
<protein>
    <recommendedName>
        <fullName evidence="8">Copper oxidase</fullName>
    </recommendedName>
</protein>
<gene>
    <name evidence="6" type="ORF">AC230_05635</name>
</gene>
<dbReference type="AlphaFoldDB" id="A0A0K9XMG1"/>
<dbReference type="InterPro" id="IPR011707">
    <property type="entry name" value="Cu-oxidase-like_N"/>
</dbReference>
<dbReference type="EMBL" id="LFXA01000002">
    <property type="protein sequence ID" value="KNB54286.1"/>
    <property type="molecule type" value="Genomic_DNA"/>
</dbReference>
<feature type="domain" description="Plastocyanin-like" evidence="5">
    <location>
        <begin position="88"/>
        <end position="198"/>
    </location>
</feature>
<keyword evidence="7" id="KW-1185">Reference proteome</keyword>